<dbReference type="OrthoDB" id="513909at2"/>
<dbReference type="RefSeq" id="WP_127080839.1">
    <property type="nucleotide sequence ID" value="NZ_RSCL01000005.1"/>
</dbReference>
<dbReference type="SUPFAM" id="SSF49464">
    <property type="entry name" value="Carboxypeptidase regulatory domain-like"/>
    <property type="match status" value="1"/>
</dbReference>
<evidence type="ECO:0000313" key="3">
    <source>
        <dbReference type="EMBL" id="RUT06974.1"/>
    </source>
</evidence>
<evidence type="ECO:0000256" key="1">
    <source>
        <dbReference type="SAM" id="MobiDB-lite"/>
    </source>
</evidence>
<feature type="region of interest" description="Disordered" evidence="1">
    <location>
        <begin position="86"/>
        <end position="121"/>
    </location>
</feature>
<proteinExistence type="predicted"/>
<evidence type="ECO:0000313" key="4">
    <source>
        <dbReference type="Proteomes" id="UP000271624"/>
    </source>
</evidence>
<name>A0A3S5K3E3_9CYAN</name>
<feature type="transmembrane region" description="Helical" evidence="2">
    <location>
        <begin position="124"/>
        <end position="143"/>
    </location>
</feature>
<reference evidence="3" key="1">
    <citation type="submission" date="2018-12" db="EMBL/GenBank/DDBJ databases">
        <authorList>
            <person name="Will S."/>
            <person name="Neumann-Schaal M."/>
            <person name="Henke P."/>
        </authorList>
    </citation>
    <scope>NUCLEOTIDE SEQUENCE</scope>
    <source>
        <strain evidence="3">PCC 7102</strain>
    </source>
</reference>
<keyword evidence="2" id="KW-0812">Transmembrane</keyword>
<dbReference type="Gene3D" id="2.60.40.1120">
    <property type="entry name" value="Carboxypeptidase-like, regulatory domain"/>
    <property type="match status" value="1"/>
</dbReference>
<dbReference type="InterPro" id="IPR008969">
    <property type="entry name" value="CarboxyPept-like_regulatory"/>
</dbReference>
<sequence>MSKKSVINYIGRVIDYRKEAPIRGAKVSLRTDDISLTSYTDLEGIYKFQISPDKSKNVRAEIFIEASGYKSYGGFINLAPDKKDLGDIRLGAPNNQQSSQQSNQQSSQQSNQSSSRQSKSDSNLTPVIAVIMIAFFVLLSLSLRNSPRRSPVYDRTPRSDSFDDLR</sequence>
<dbReference type="EMBL" id="RSCL01000005">
    <property type="protein sequence ID" value="RUT06974.1"/>
    <property type="molecule type" value="Genomic_DNA"/>
</dbReference>
<dbReference type="AlphaFoldDB" id="A0A3S5K3E3"/>
<feature type="region of interest" description="Disordered" evidence="1">
    <location>
        <begin position="147"/>
        <end position="166"/>
    </location>
</feature>
<comment type="caution">
    <text evidence="3">The sequence shown here is derived from an EMBL/GenBank/DDBJ whole genome shotgun (WGS) entry which is preliminary data.</text>
</comment>
<dbReference type="Proteomes" id="UP000271624">
    <property type="component" value="Unassembled WGS sequence"/>
</dbReference>
<evidence type="ECO:0008006" key="5">
    <source>
        <dbReference type="Google" id="ProtNLM"/>
    </source>
</evidence>
<keyword evidence="2" id="KW-0472">Membrane</keyword>
<feature type="compositionally biased region" description="Basic and acidic residues" evidence="1">
    <location>
        <begin position="151"/>
        <end position="166"/>
    </location>
</feature>
<protein>
    <recommendedName>
        <fullName evidence="5">Carboxypeptidase regulatory-like domain-containing protein</fullName>
    </recommendedName>
</protein>
<feature type="compositionally biased region" description="Low complexity" evidence="1">
    <location>
        <begin position="94"/>
        <end position="121"/>
    </location>
</feature>
<keyword evidence="4" id="KW-1185">Reference proteome</keyword>
<evidence type="ECO:0000256" key="2">
    <source>
        <dbReference type="SAM" id="Phobius"/>
    </source>
</evidence>
<accession>A0A3S5K3E3</accession>
<keyword evidence="2" id="KW-1133">Transmembrane helix</keyword>
<reference evidence="3" key="2">
    <citation type="journal article" date="2019" name="Genome Biol. Evol.">
        <title>Day and night: Metabolic profiles and evolutionary relationships of six axenic non-marine cyanobacteria.</title>
        <authorList>
            <person name="Will S.E."/>
            <person name="Henke P."/>
            <person name="Boedeker C."/>
            <person name="Huang S."/>
            <person name="Brinkmann H."/>
            <person name="Rohde M."/>
            <person name="Jarek M."/>
            <person name="Friedl T."/>
            <person name="Seufert S."/>
            <person name="Schumacher M."/>
            <person name="Overmann J."/>
            <person name="Neumann-Schaal M."/>
            <person name="Petersen J."/>
        </authorList>
    </citation>
    <scope>NUCLEOTIDE SEQUENCE [LARGE SCALE GENOMIC DNA]</scope>
    <source>
        <strain evidence="3">PCC 7102</strain>
    </source>
</reference>
<gene>
    <name evidence="3" type="ORF">DSM106972_022350</name>
</gene>
<organism evidence="3 4">
    <name type="scientific">Dulcicalothrix desertica PCC 7102</name>
    <dbReference type="NCBI Taxonomy" id="232991"/>
    <lineage>
        <taxon>Bacteria</taxon>
        <taxon>Bacillati</taxon>
        <taxon>Cyanobacteriota</taxon>
        <taxon>Cyanophyceae</taxon>
        <taxon>Nostocales</taxon>
        <taxon>Calotrichaceae</taxon>
        <taxon>Dulcicalothrix</taxon>
    </lineage>
</organism>